<evidence type="ECO:0000256" key="1">
    <source>
        <dbReference type="SAM" id="MobiDB-lite"/>
    </source>
</evidence>
<gene>
    <name evidence="2" type="ORF">OEA41_003634</name>
</gene>
<proteinExistence type="predicted"/>
<dbReference type="Proteomes" id="UP001276659">
    <property type="component" value="Unassembled WGS sequence"/>
</dbReference>
<name>A0AAE0DJF5_9LECA</name>
<keyword evidence="3" id="KW-1185">Reference proteome</keyword>
<protein>
    <submittedName>
        <fullName evidence="2">Uncharacterized protein</fullName>
    </submittedName>
</protein>
<dbReference type="AlphaFoldDB" id="A0AAE0DJF5"/>
<reference evidence="2" key="1">
    <citation type="submission" date="2022-11" db="EMBL/GenBank/DDBJ databases">
        <title>Chromosomal genome sequence assembly and mating type (MAT) locus characterization of the leprose asexual lichenized fungus Lepraria neglecta (Nyl.) Erichsen.</title>
        <authorList>
            <person name="Allen J.L."/>
            <person name="Pfeffer B."/>
        </authorList>
    </citation>
    <scope>NUCLEOTIDE SEQUENCE</scope>
    <source>
        <strain evidence="2">Allen 5258</strain>
    </source>
</reference>
<dbReference type="EMBL" id="JASNWA010000008">
    <property type="protein sequence ID" value="KAK3171550.1"/>
    <property type="molecule type" value="Genomic_DNA"/>
</dbReference>
<feature type="region of interest" description="Disordered" evidence="1">
    <location>
        <begin position="239"/>
        <end position="260"/>
    </location>
</feature>
<accession>A0AAE0DJF5</accession>
<evidence type="ECO:0000313" key="3">
    <source>
        <dbReference type="Proteomes" id="UP001276659"/>
    </source>
</evidence>
<organism evidence="2 3">
    <name type="scientific">Lepraria neglecta</name>
    <dbReference type="NCBI Taxonomy" id="209136"/>
    <lineage>
        <taxon>Eukaryota</taxon>
        <taxon>Fungi</taxon>
        <taxon>Dikarya</taxon>
        <taxon>Ascomycota</taxon>
        <taxon>Pezizomycotina</taxon>
        <taxon>Lecanoromycetes</taxon>
        <taxon>OSLEUM clade</taxon>
        <taxon>Lecanoromycetidae</taxon>
        <taxon>Lecanorales</taxon>
        <taxon>Lecanorineae</taxon>
        <taxon>Stereocaulaceae</taxon>
        <taxon>Lepraria</taxon>
    </lineage>
</organism>
<evidence type="ECO:0000313" key="2">
    <source>
        <dbReference type="EMBL" id="KAK3171550.1"/>
    </source>
</evidence>
<sequence length="260" mass="28329">MTWPRDDDLISRRGSKIQATAADEIGGMDMSMGRSEDSRHWTWIEYELQWPRATPARVPESEKYIGIERAENINEEERTPPAFGNLLFDVGGAQEIQRVGSSVEFRVGSSTSAVENPRQEECNNALIPKPRQGRDTGGMPTAAAAAPTRAATVQGEKHCSLGIPQLLWQLLILVATFATPLADFNTDGWRPSRSLILRQKTKGPTPDLPPPSPDTALLSLIHDIQTCESCDGGLKGIEPYHSASQGKRRGAKGMSVGIKG</sequence>
<comment type="caution">
    <text evidence="2">The sequence shown here is derived from an EMBL/GenBank/DDBJ whole genome shotgun (WGS) entry which is preliminary data.</text>
</comment>